<dbReference type="SUPFAM" id="SSF48056">
    <property type="entry name" value="Di-copper centre-containing domain"/>
    <property type="match status" value="1"/>
</dbReference>
<dbReference type="PANTHER" id="PTHR11474:SF76">
    <property type="entry name" value="SHKT DOMAIN-CONTAINING PROTEIN"/>
    <property type="match status" value="1"/>
</dbReference>
<comment type="cofactor">
    <cofactor evidence="1">
        <name>Cu(2+)</name>
        <dbReference type="ChEBI" id="CHEBI:29036"/>
    </cofactor>
</comment>
<keyword evidence="7" id="KW-0503">Monooxygenase</keyword>
<evidence type="ECO:0000256" key="4">
    <source>
        <dbReference type="ARBA" id="ARBA00022723"/>
    </source>
</evidence>
<feature type="domain" description="Tyrosinase copper-binding" evidence="13">
    <location>
        <begin position="307"/>
        <end position="318"/>
    </location>
</feature>
<dbReference type="GO" id="GO:0004503">
    <property type="term" value="F:tyrosinase activity"/>
    <property type="evidence" value="ECO:0007669"/>
    <property type="project" value="UniProtKB-EC"/>
</dbReference>
<dbReference type="InterPro" id="IPR050316">
    <property type="entry name" value="Tyrosinase/Hemocyanin"/>
</dbReference>
<reference evidence="15" key="2">
    <citation type="submission" date="2013-04" db="EMBL/GenBank/DDBJ databases">
        <title>Genomic mechanisms accounting for the adaptation to parasitism in nematode-trapping fungi.</title>
        <authorList>
            <person name="Ahren D.G."/>
        </authorList>
    </citation>
    <scope>NUCLEOTIDE SEQUENCE [LARGE SCALE GENOMIC DNA]</scope>
    <source>
        <strain evidence="15">CBS 200.50</strain>
    </source>
</reference>
<dbReference type="InterPro" id="IPR008922">
    <property type="entry name" value="Di-copper_centre_dom_sf"/>
</dbReference>
<dbReference type="InterPro" id="IPR002227">
    <property type="entry name" value="Tyrosinase_Cu-bd"/>
</dbReference>
<keyword evidence="5" id="KW-0560">Oxidoreductase</keyword>
<gene>
    <name evidence="14" type="ORF">H072_4515</name>
</gene>
<feature type="chain" id="PRO_5004560431" description="tyrosinase" evidence="12">
    <location>
        <begin position="26"/>
        <end position="603"/>
    </location>
</feature>
<dbReference type="PROSITE" id="PS00498">
    <property type="entry name" value="TYROSINASE_2"/>
    <property type="match status" value="1"/>
</dbReference>
<evidence type="ECO:0000256" key="5">
    <source>
        <dbReference type="ARBA" id="ARBA00023002"/>
    </source>
</evidence>
<protein>
    <recommendedName>
        <fullName evidence="3">tyrosinase</fullName>
        <ecNumber evidence="3">1.14.18.1</ecNumber>
    </recommendedName>
</protein>
<dbReference type="Pfam" id="PF00264">
    <property type="entry name" value="Tyrosinase"/>
    <property type="match status" value="1"/>
</dbReference>
<comment type="similarity">
    <text evidence="2">Belongs to the tyrosinase family.</text>
</comment>
<organism evidence="14 15">
    <name type="scientific">Dactylellina haptotyla (strain CBS 200.50)</name>
    <name type="common">Nematode-trapping fungus</name>
    <name type="synonym">Monacrosporium haptotylum</name>
    <dbReference type="NCBI Taxonomy" id="1284197"/>
    <lineage>
        <taxon>Eukaryota</taxon>
        <taxon>Fungi</taxon>
        <taxon>Dikarya</taxon>
        <taxon>Ascomycota</taxon>
        <taxon>Pezizomycotina</taxon>
        <taxon>Orbiliomycetes</taxon>
        <taxon>Orbiliales</taxon>
        <taxon>Orbiliaceae</taxon>
        <taxon>Dactylellina</taxon>
    </lineage>
</organism>
<dbReference type="Pfam" id="PF18132">
    <property type="entry name" value="Tyrosinase_C"/>
    <property type="match status" value="1"/>
</dbReference>
<evidence type="ECO:0000256" key="9">
    <source>
        <dbReference type="ARBA" id="ARBA00048233"/>
    </source>
</evidence>
<keyword evidence="4" id="KW-0479">Metal-binding</keyword>
<evidence type="ECO:0000256" key="8">
    <source>
        <dbReference type="ARBA" id="ARBA00023101"/>
    </source>
</evidence>
<sequence>MALSIWFKLAVSALSFSVAIESVCAAPAADTPKNQHISKRGTFSIIGATNGCVNRQRIDIMQSQQPDTFNLFLLALAEVQSYNASNPWSYYQLSGIHGAPFVPWPDPSETGNFDRSTGYCPHSSVLFGTWHRPYMLALEQIVVQVGINIANAFTGTNKAKYVTAAAQLRFPYWDWASADAQSHLPSIIKQSTVSVFSPTGQKTINNPLYSYSFKSTENKATGFGSPYNQLSRTVRAASRSLTDNEAAADSNMQSGFQGRRTQVYNTLMMTGNYNDFSSAVEGIHNNVHVAVGGNYGHMSYLTYSAFDPIFWLHHNNIDRLFAIWQAANPGLGIRSASGVDTFARPNPSTDDVNTQLYPFTNAAGNWWTSVDVSSAASIWRYNYGFPEVPCSYQTSSASQLDSFATSQINTLYKAKVASRKHKRYEEQTVLEWDINVVVDQSELQDTFSIYFFLGPIPQDPDQWVDQKIGLLTVLNGQGMTMPSKLVTATIPLNPALRDRINDSEDNIDNYLEQNLVWGCLNGGNVVDITKLSTLKVGVTNNPVTFPADTKQKTKFGNPRFRSKVTRRKRGGVSNAEQLKKPKTRNGRNGGVPGRFSKIQNDSN</sequence>
<dbReference type="PANTHER" id="PTHR11474">
    <property type="entry name" value="TYROSINASE FAMILY MEMBER"/>
    <property type="match status" value="1"/>
</dbReference>
<dbReference type="Gene3D" id="1.10.1280.10">
    <property type="entry name" value="Di-copper center containing domain from catechol oxidase"/>
    <property type="match status" value="1"/>
</dbReference>
<feature type="signal peptide" evidence="12">
    <location>
        <begin position="1"/>
        <end position="25"/>
    </location>
</feature>
<evidence type="ECO:0000256" key="1">
    <source>
        <dbReference type="ARBA" id="ARBA00001973"/>
    </source>
</evidence>
<dbReference type="eggNOG" id="ENOG502RF2C">
    <property type="taxonomic scope" value="Eukaryota"/>
</dbReference>
<evidence type="ECO:0000313" key="14">
    <source>
        <dbReference type="EMBL" id="EPS41585.1"/>
    </source>
</evidence>
<feature type="region of interest" description="Disordered" evidence="11">
    <location>
        <begin position="564"/>
        <end position="603"/>
    </location>
</feature>
<dbReference type="OMA" id="FHHANID"/>
<dbReference type="STRING" id="1284197.S8AEV1"/>
<comment type="catalytic activity">
    <reaction evidence="10">
        <text>L-tyrosine + O2 = L-dopaquinone + H2O</text>
        <dbReference type="Rhea" id="RHEA:18117"/>
        <dbReference type="ChEBI" id="CHEBI:15377"/>
        <dbReference type="ChEBI" id="CHEBI:15379"/>
        <dbReference type="ChEBI" id="CHEBI:57924"/>
        <dbReference type="ChEBI" id="CHEBI:58315"/>
        <dbReference type="EC" id="1.14.18.1"/>
    </reaction>
</comment>
<dbReference type="EMBL" id="AQGS01000236">
    <property type="protein sequence ID" value="EPS41585.1"/>
    <property type="molecule type" value="Genomic_DNA"/>
</dbReference>
<dbReference type="InterPro" id="IPR041640">
    <property type="entry name" value="Tyrosinase_C"/>
</dbReference>
<comment type="catalytic activity">
    <reaction evidence="9">
        <text>2 L-dopa + O2 = 2 L-dopaquinone + 2 H2O</text>
        <dbReference type="Rhea" id="RHEA:34287"/>
        <dbReference type="ChEBI" id="CHEBI:15377"/>
        <dbReference type="ChEBI" id="CHEBI:15379"/>
        <dbReference type="ChEBI" id="CHEBI:57504"/>
        <dbReference type="ChEBI" id="CHEBI:57924"/>
        <dbReference type="EC" id="1.14.18.1"/>
    </reaction>
</comment>
<keyword evidence="12" id="KW-0732">Signal</keyword>
<name>S8AEV1_DACHA</name>
<dbReference type="GO" id="GO:0042438">
    <property type="term" value="P:melanin biosynthetic process"/>
    <property type="evidence" value="ECO:0007669"/>
    <property type="project" value="UniProtKB-KW"/>
</dbReference>
<dbReference type="PRINTS" id="PR00092">
    <property type="entry name" value="TYROSINASE"/>
</dbReference>
<accession>S8AEV1</accession>
<evidence type="ECO:0000256" key="6">
    <source>
        <dbReference type="ARBA" id="ARBA00023008"/>
    </source>
</evidence>
<keyword evidence="15" id="KW-1185">Reference proteome</keyword>
<evidence type="ECO:0000256" key="10">
    <source>
        <dbReference type="ARBA" id="ARBA00048881"/>
    </source>
</evidence>
<evidence type="ECO:0000256" key="7">
    <source>
        <dbReference type="ARBA" id="ARBA00023033"/>
    </source>
</evidence>
<evidence type="ECO:0000256" key="12">
    <source>
        <dbReference type="SAM" id="SignalP"/>
    </source>
</evidence>
<dbReference type="AlphaFoldDB" id="S8AEV1"/>
<reference evidence="14 15" key="1">
    <citation type="journal article" date="2013" name="PLoS Genet.">
        <title>Genomic mechanisms accounting for the adaptation to parasitism in nematode-trapping fungi.</title>
        <authorList>
            <person name="Meerupati T."/>
            <person name="Andersson K.M."/>
            <person name="Friman E."/>
            <person name="Kumar D."/>
            <person name="Tunlid A."/>
            <person name="Ahren D."/>
        </authorList>
    </citation>
    <scope>NUCLEOTIDE SEQUENCE [LARGE SCALE GENOMIC DNA]</scope>
    <source>
        <strain evidence="14 15">CBS 200.50</strain>
    </source>
</reference>
<keyword evidence="6" id="KW-0186">Copper</keyword>
<dbReference type="OrthoDB" id="6132182at2759"/>
<dbReference type="GO" id="GO:0046872">
    <property type="term" value="F:metal ion binding"/>
    <property type="evidence" value="ECO:0007669"/>
    <property type="project" value="UniProtKB-KW"/>
</dbReference>
<keyword evidence="8" id="KW-0470">Melanin biosynthesis</keyword>
<evidence type="ECO:0000259" key="13">
    <source>
        <dbReference type="PROSITE" id="PS00498"/>
    </source>
</evidence>
<evidence type="ECO:0000256" key="11">
    <source>
        <dbReference type="SAM" id="MobiDB-lite"/>
    </source>
</evidence>
<dbReference type="EC" id="1.14.18.1" evidence="3"/>
<dbReference type="HOGENOM" id="CLU_013691_0_0_1"/>
<evidence type="ECO:0000256" key="3">
    <source>
        <dbReference type="ARBA" id="ARBA00011906"/>
    </source>
</evidence>
<dbReference type="Proteomes" id="UP000015100">
    <property type="component" value="Unassembled WGS sequence"/>
</dbReference>
<evidence type="ECO:0000313" key="15">
    <source>
        <dbReference type="Proteomes" id="UP000015100"/>
    </source>
</evidence>
<evidence type="ECO:0000256" key="2">
    <source>
        <dbReference type="ARBA" id="ARBA00009928"/>
    </source>
</evidence>
<proteinExistence type="inferred from homology"/>
<comment type="caution">
    <text evidence="14">The sequence shown here is derived from an EMBL/GenBank/DDBJ whole genome shotgun (WGS) entry which is preliminary data.</text>
</comment>